<sequence length="149" mass="16769">MKSSVSNEVIALYQQLLDAWNNRSADAMAEQFTEKGELIGFDGSHAIGREEIFSHLHPIFENHPTPPYVSKVKDVRLLGSEIAILRAIAGMVPPGQSDLDPKFNAHHTLVAIKSEKGWQIELFQNTPAQFHGRPELVEQMTEELRQLLK</sequence>
<evidence type="ECO:0000313" key="2">
    <source>
        <dbReference type="EMBL" id="MBA2870012.1"/>
    </source>
</evidence>
<feature type="domain" description="DUF4440" evidence="1">
    <location>
        <begin position="9"/>
        <end position="120"/>
    </location>
</feature>
<dbReference type="InterPro" id="IPR027843">
    <property type="entry name" value="DUF4440"/>
</dbReference>
<dbReference type="NCBIfam" id="TIGR02246">
    <property type="entry name" value="SgcJ/EcaC family oxidoreductase"/>
    <property type="match status" value="1"/>
</dbReference>
<dbReference type="InterPro" id="IPR032710">
    <property type="entry name" value="NTF2-like_dom_sf"/>
</dbReference>
<gene>
    <name evidence="2" type="ORF">HNQ85_000270</name>
</gene>
<evidence type="ECO:0000313" key="3">
    <source>
        <dbReference type="Proteomes" id="UP000580891"/>
    </source>
</evidence>
<dbReference type="Proteomes" id="UP000580891">
    <property type="component" value="Unassembled WGS sequence"/>
</dbReference>
<dbReference type="AlphaFoldDB" id="A0A7V9YXE8"/>
<protein>
    <submittedName>
        <fullName evidence="2">Uncharacterized protein (TIGR02246 family)</fullName>
    </submittedName>
</protein>
<organism evidence="2 3">
    <name type="scientific">[Anoxybacillus] calidus</name>
    <dbReference type="NCBI Taxonomy" id="575178"/>
    <lineage>
        <taxon>Bacteria</taxon>
        <taxon>Bacillati</taxon>
        <taxon>Bacillota</taxon>
        <taxon>Bacilli</taxon>
        <taxon>Bacillales</taxon>
        <taxon>Anoxybacillaceae</taxon>
        <taxon>Paranoxybacillus</taxon>
    </lineage>
</organism>
<dbReference type="RefSeq" id="WP_181535478.1">
    <property type="nucleotide sequence ID" value="NZ_JACDUU010000001.1"/>
</dbReference>
<comment type="caution">
    <text evidence="2">The sequence shown here is derived from an EMBL/GenBank/DDBJ whole genome shotgun (WGS) entry which is preliminary data.</text>
</comment>
<proteinExistence type="predicted"/>
<reference evidence="2 3" key="1">
    <citation type="submission" date="2020-07" db="EMBL/GenBank/DDBJ databases">
        <title>Genomic Encyclopedia of Type Strains, Phase IV (KMG-IV): sequencing the most valuable type-strain genomes for metagenomic binning, comparative biology and taxonomic classification.</title>
        <authorList>
            <person name="Goeker M."/>
        </authorList>
    </citation>
    <scope>NUCLEOTIDE SEQUENCE [LARGE SCALE GENOMIC DNA]</scope>
    <source>
        <strain evidence="2 3">DSM 25220</strain>
    </source>
</reference>
<evidence type="ECO:0000259" key="1">
    <source>
        <dbReference type="Pfam" id="PF14534"/>
    </source>
</evidence>
<dbReference type="InterPro" id="IPR011944">
    <property type="entry name" value="Steroid_delta5-4_isomerase"/>
</dbReference>
<accession>A0A7V9YXE8</accession>
<dbReference type="EMBL" id="JACDUU010000001">
    <property type="protein sequence ID" value="MBA2870012.1"/>
    <property type="molecule type" value="Genomic_DNA"/>
</dbReference>
<dbReference type="Gene3D" id="3.10.450.50">
    <property type="match status" value="1"/>
</dbReference>
<dbReference type="Pfam" id="PF14534">
    <property type="entry name" value="DUF4440"/>
    <property type="match status" value="1"/>
</dbReference>
<dbReference type="SUPFAM" id="SSF54427">
    <property type="entry name" value="NTF2-like"/>
    <property type="match status" value="1"/>
</dbReference>
<keyword evidence="3" id="KW-1185">Reference proteome</keyword>
<name>A0A7V9YXE8_9BACL</name>